<dbReference type="InterPro" id="IPR029030">
    <property type="entry name" value="Caspase-like_dom_sf"/>
</dbReference>
<proteinExistence type="predicted"/>
<dbReference type="Gene3D" id="3.40.50.10390">
    <property type="entry name" value="Gingipain r, domain 1"/>
    <property type="match status" value="1"/>
</dbReference>
<feature type="non-terminal residue" evidence="3">
    <location>
        <position position="349"/>
    </location>
</feature>
<dbReference type="Gene3D" id="3.40.50.1460">
    <property type="match status" value="1"/>
</dbReference>
<sequence>MNCQFFIFGFLLFFSSLEAKTSWSIIHLSTDEIRLKVKSEGSYAREIEPLHCLIGLPDSQTPEVELTYSSPLFLNDAPASIFPIGVFWLQFQLLRGLHTGTLAISPFSSEGIAYEEVIVTIHISGNISTPESSISPRLASFLNTRVINWKFAKHWIKPIQGLQSKILDIPSYTVNVVPENTDYIIIGSAEYETNLMPLIDLRINSFDDPLNTIFASTDSIFQVYSNGSLDAQAIKDFLYDALALANGLTFGLLVGDVPNLPTLYEGDYASDDLFVTFNGGIPEIALGRFPAKTSGDVQAFVDKVIQYETDPEYGLWRQRITLVADDEARPLANDTSHTSHSEELAQIIP</sequence>
<dbReference type="GO" id="GO:0008234">
    <property type="term" value="F:cysteine-type peptidase activity"/>
    <property type="evidence" value="ECO:0007669"/>
    <property type="project" value="InterPro"/>
</dbReference>
<evidence type="ECO:0000259" key="2">
    <source>
        <dbReference type="Pfam" id="PF01364"/>
    </source>
</evidence>
<feature type="domain" description="Gingipain" evidence="2">
    <location>
        <begin position="183"/>
        <end position="343"/>
    </location>
</feature>
<reference evidence="3" key="1">
    <citation type="submission" date="2018-05" db="EMBL/GenBank/DDBJ databases">
        <authorList>
            <person name="Lanie J.A."/>
            <person name="Ng W.-L."/>
            <person name="Kazmierczak K.M."/>
            <person name="Andrzejewski T.M."/>
            <person name="Davidsen T.M."/>
            <person name="Wayne K.J."/>
            <person name="Tettelin H."/>
            <person name="Glass J.I."/>
            <person name="Rusch D."/>
            <person name="Podicherti R."/>
            <person name="Tsui H.-C.T."/>
            <person name="Winkler M.E."/>
        </authorList>
    </citation>
    <scope>NUCLEOTIDE SEQUENCE</scope>
</reference>
<name>A0A381WW88_9ZZZZ</name>
<evidence type="ECO:0000313" key="3">
    <source>
        <dbReference type="EMBL" id="SVA56806.1"/>
    </source>
</evidence>
<accession>A0A381WW88</accession>
<dbReference type="AlphaFoldDB" id="A0A381WW88"/>
<dbReference type="SUPFAM" id="SSF52129">
    <property type="entry name" value="Caspase-like"/>
    <property type="match status" value="1"/>
</dbReference>
<dbReference type="InterPro" id="IPR029031">
    <property type="entry name" value="Gingipain_N_sf"/>
</dbReference>
<dbReference type="EMBL" id="UINC01013100">
    <property type="protein sequence ID" value="SVA56806.1"/>
    <property type="molecule type" value="Genomic_DNA"/>
</dbReference>
<dbReference type="GO" id="GO:0006508">
    <property type="term" value="P:proteolysis"/>
    <property type="evidence" value="ECO:0007669"/>
    <property type="project" value="InterPro"/>
</dbReference>
<protein>
    <recommendedName>
        <fullName evidence="2">Gingipain domain-containing protein</fullName>
    </recommendedName>
</protein>
<gene>
    <name evidence="3" type="ORF">METZ01_LOCUS109660</name>
</gene>
<organism evidence="3">
    <name type="scientific">marine metagenome</name>
    <dbReference type="NCBI Taxonomy" id="408172"/>
    <lineage>
        <taxon>unclassified sequences</taxon>
        <taxon>metagenomes</taxon>
        <taxon>ecological metagenomes</taxon>
    </lineage>
</organism>
<dbReference type="Pfam" id="PF01364">
    <property type="entry name" value="Peptidase_C25"/>
    <property type="match status" value="1"/>
</dbReference>
<dbReference type="InterPro" id="IPR001769">
    <property type="entry name" value="Gingipain"/>
</dbReference>
<keyword evidence="1" id="KW-0732">Signal</keyword>
<evidence type="ECO:0000256" key="1">
    <source>
        <dbReference type="ARBA" id="ARBA00022729"/>
    </source>
</evidence>